<feature type="region of interest" description="Disordered" evidence="1">
    <location>
        <begin position="1"/>
        <end position="42"/>
    </location>
</feature>
<evidence type="ECO:0000313" key="3">
    <source>
        <dbReference type="Proteomes" id="UP000789901"/>
    </source>
</evidence>
<comment type="caution">
    <text evidence="2">The sequence shown here is derived from an EMBL/GenBank/DDBJ whole genome shotgun (WGS) entry which is preliminary data.</text>
</comment>
<name>A0ABN7X2H7_GIGMA</name>
<dbReference type="Proteomes" id="UP000789901">
    <property type="component" value="Unassembled WGS sequence"/>
</dbReference>
<feature type="compositionally biased region" description="Low complexity" evidence="1">
    <location>
        <begin position="1"/>
        <end position="25"/>
    </location>
</feature>
<keyword evidence="3" id="KW-1185">Reference proteome</keyword>
<protein>
    <submittedName>
        <fullName evidence="2">22883_t:CDS:1</fullName>
    </submittedName>
</protein>
<organism evidence="2 3">
    <name type="scientific">Gigaspora margarita</name>
    <dbReference type="NCBI Taxonomy" id="4874"/>
    <lineage>
        <taxon>Eukaryota</taxon>
        <taxon>Fungi</taxon>
        <taxon>Fungi incertae sedis</taxon>
        <taxon>Mucoromycota</taxon>
        <taxon>Glomeromycotina</taxon>
        <taxon>Glomeromycetes</taxon>
        <taxon>Diversisporales</taxon>
        <taxon>Gigasporaceae</taxon>
        <taxon>Gigaspora</taxon>
    </lineage>
</organism>
<gene>
    <name evidence="2" type="ORF">GMARGA_LOCUS38113</name>
</gene>
<reference evidence="2 3" key="1">
    <citation type="submission" date="2021-06" db="EMBL/GenBank/DDBJ databases">
        <authorList>
            <person name="Kallberg Y."/>
            <person name="Tangrot J."/>
            <person name="Rosling A."/>
        </authorList>
    </citation>
    <scope>NUCLEOTIDE SEQUENCE [LARGE SCALE GENOMIC DNA]</scope>
    <source>
        <strain evidence="2 3">120-4 pot B 10/14</strain>
    </source>
</reference>
<dbReference type="EMBL" id="CAJVQB010083018">
    <property type="protein sequence ID" value="CAG8846335.1"/>
    <property type="molecule type" value="Genomic_DNA"/>
</dbReference>
<sequence length="87" mass="10104">HHPKTNDSTTMSNNTTTTSITNDNNPSETYYAPILPNPRPRQRIFNSNRQRIIEETDMEHDLDNYIWFGAGDADCSDQKRYDQGKIE</sequence>
<evidence type="ECO:0000256" key="1">
    <source>
        <dbReference type="SAM" id="MobiDB-lite"/>
    </source>
</evidence>
<evidence type="ECO:0000313" key="2">
    <source>
        <dbReference type="EMBL" id="CAG8846335.1"/>
    </source>
</evidence>
<proteinExistence type="predicted"/>
<accession>A0ABN7X2H7</accession>
<feature type="non-terminal residue" evidence="2">
    <location>
        <position position="1"/>
    </location>
</feature>